<proteinExistence type="inferred from homology"/>
<sequence length="223" mass="24353">MSLALPRLLQLASPALPVGAYTYSQGLEWAVELGVVRDQATALQWIAGLLEEGIGRFEAPLTACLQRAWAVSDQSEVERLNAEFLASRESSELRAETVQMGYSLRRLLHDLDDFPRPPAFAALPEVSFPAAWALAAAVWEIPVADSLIAYLWSWCENQVMAALKAIPLGQAAGQRALLVLGGRIPALVQQALDLPEADWSNFAPGLALASSRHETQYSRLFRS</sequence>
<dbReference type="Pfam" id="PF01730">
    <property type="entry name" value="UreF"/>
    <property type="match status" value="1"/>
</dbReference>
<dbReference type="PANTHER" id="PTHR33620:SF1">
    <property type="entry name" value="UREASE ACCESSORY PROTEIN F"/>
    <property type="match status" value="1"/>
</dbReference>
<dbReference type="Proteomes" id="UP000199169">
    <property type="component" value="Unassembled WGS sequence"/>
</dbReference>
<evidence type="ECO:0000256" key="3">
    <source>
        <dbReference type="HAMAP-Rule" id="MF_01385"/>
    </source>
</evidence>
<evidence type="ECO:0000256" key="1">
    <source>
        <dbReference type="ARBA" id="ARBA00022988"/>
    </source>
</evidence>
<dbReference type="PANTHER" id="PTHR33620">
    <property type="entry name" value="UREASE ACCESSORY PROTEIN F"/>
    <property type="match status" value="1"/>
</dbReference>
<keyword evidence="2 3" id="KW-0143">Chaperone</keyword>
<comment type="subunit">
    <text evidence="3">UreD, UreF and UreG form a complex that acts as a GTP-hydrolysis-dependent molecular chaperone, activating the urease apoprotein by helping to assemble the nickel containing metallocenter of UreC. The UreE protein probably delivers the nickel.</text>
</comment>
<dbReference type="HAMAP" id="MF_01385">
    <property type="entry name" value="UreF"/>
    <property type="match status" value="1"/>
</dbReference>
<comment type="similarity">
    <text evidence="3">Belongs to the UreF family.</text>
</comment>
<comment type="subcellular location">
    <subcellularLocation>
        <location evidence="3">Cytoplasm</location>
    </subcellularLocation>
</comment>
<dbReference type="InterPro" id="IPR002639">
    <property type="entry name" value="UreF"/>
</dbReference>
<reference evidence="4 5" key="1">
    <citation type="submission" date="2016-06" db="EMBL/GenBank/DDBJ databases">
        <authorList>
            <person name="Kjaerup R.B."/>
            <person name="Dalgaard T.S."/>
            <person name="Juul-Madsen H.R."/>
        </authorList>
    </citation>
    <scope>NUCLEOTIDE SEQUENCE [LARGE SCALE GENOMIC DNA]</scope>
    <source>
        <strain evidence="4">3</strain>
    </source>
</reference>
<dbReference type="GO" id="GO:0005737">
    <property type="term" value="C:cytoplasm"/>
    <property type="evidence" value="ECO:0007669"/>
    <property type="project" value="UniProtKB-SubCell"/>
</dbReference>
<organism evidence="4 5">
    <name type="scientific">Candidatus Accumulibacter aalborgensis</name>
    <dbReference type="NCBI Taxonomy" id="1860102"/>
    <lineage>
        <taxon>Bacteria</taxon>
        <taxon>Pseudomonadati</taxon>
        <taxon>Pseudomonadota</taxon>
        <taxon>Betaproteobacteria</taxon>
        <taxon>Candidatus Accumulibacter</taxon>
    </lineage>
</organism>
<evidence type="ECO:0000313" key="5">
    <source>
        <dbReference type="Proteomes" id="UP000199169"/>
    </source>
</evidence>
<keyword evidence="5" id="KW-1185">Reference proteome</keyword>
<keyword evidence="1 3" id="KW-0996">Nickel insertion</keyword>
<protein>
    <recommendedName>
        <fullName evidence="3">Urease accessory protein UreF</fullName>
    </recommendedName>
</protein>
<dbReference type="RefSeq" id="WP_186408033.1">
    <property type="nucleotide sequence ID" value="NZ_FLQX01000129.1"/>
</dbReference>
<comment type="function">
    <text evidence="3">Required for maturation of urease via the functional incorporation of the urease nickel metallocenter.</text>
</comment>
<dbReference type="AlphaFoldDB" id="A0A1A8XSG3"/>
<evidence type="ECO:0000256" key="2">
    <source>
        <dbReference type="ARBA" id="ARBA00023186"/>
    </source>
</evidence>
<gene>
    <name evidence="3 4" type="primary">ureF</name>
    <name evidence="4" type="ORF">ACCAA_510068</name>
</gene>
<evidence type="ECO:0000313" key="4">
    <source>
        <dbReference type="EMBL" id="SBT08039.1"/>
    </source>
</evidence>
<dbReference type="EMBL" id="FLQX01000129">
    <property type="protein sequence ID" value="SBT08039.1"/>
    <property type="molecule type" value="Genomic_DNA"/>
</dbReference>
<dbReference type="PIRSF" id="PIRSF009467">
    <property type="entry name" value="Ureas_acces_UreF"/>
    <property type="match status" value="1"/>
</dbReference>
<keyword evidence="3" id="KW-0963">Cytoplasm</keyword>
<dbReference type="InterPro" id="IPR038277">
    <property type="entry name" value="UreF_sf"/>
</dbReference>
<dbReference type="Gene3D" id="1.10.4190.10">
    <property type="entry name" value="Urease accessory protein UreF"/>
    <property type="match status" value="1"/>
</dbReference>
<name>A0A1A8XSG3_9PROT</name>
<accession>A0A1A8XSG3</accession>
<dbReference type="STRING" id="1860102.ACCAA_510068"/>
<dbReference type="GO" id="GO:0016151">
    <property type="term" value="F:nickel cation binding"/>
    <property type="evidence" value="ECO:0007669"/>
    <property type="project" value="UniProtKB-UniRule"/>
</dbReference>